<evidence type="ECO:0000256" key="8">
    <source>
        <dbReference type="ARBA" id="ARBA00048968"/>
    </source>
</evidence>
<evidence type="ECO:0000313" key="12">
    <source>
        <dbReference type="Proteomes" id="UP000005615"/>
    </source>
</evidence>
<comment type="similarity">
    <text evidence="2 10">Belongs to the purine nucleoside phosphorylase YfiH/LACC1 family.</text>
</comment>
<evidence type="ECO:0000256" key="5">
    <source>
        <dbReference type="ARBA" id="ARBA00022801"/>
    </source>
</evidence>
<dbReference type="GO" id="GO:0005507">
    <property type="term" value="F:copper ion binding"/>
    <property type="evidence" value="ECO:0007669"/>
    <property type="project" value="TreeGrafter"/>
</dbReference>
<dbReference type="eggNOG" id="COG1496">
    <property type="taxonomic scope" value="Bacteria"/>
</dbReference>
<keyword evidence="4" id="KW-0479">Metal-binding</keyword>
<dbReference type="STRING" id="2518989.IMCC3088_1354"/>
<evidence type="ECO:0000256" key="1">
    <source>
        <dbReference type="ARBA" id="ARBA00000553"/>
    </source>
</evidence>
<evidence type="ECO:0000313" key="11">
    <source>
        <dbReference type="EMBL" id="EGG29810.1"/>
    </source>
</evidence>
<dbReference type="InterPro" id="IPR003730">
    <property type="entry name" value="Cu_polyphenol_OxRdtase"/>
</dbReference>
<dbReference type="NCBIfam" id="TIGR00726">
    <property type="entry name" value="peptidoglycan editing factor PgeF"/>
    <property type="match status" value="1"/>
</dbReference>
<dbReference type="InterPro" id="IPR011324">
    <property type="entry name" value="Cytotoxic_necrot_fac-like_cat"/>
</dbReference>
<dbReference type="PANTHER" id="PTHR30616:SF2">
    <property type="entry name" value="PURINE NUCLEOSIDE PHOSPHORYLASE LACC1"/>
    <property type="match status" value="1"/>
</dbReference>
<evidence type="ECO:0000256" key="6">
    <source>
        <dbReference type="ARBA" id="ARBA00022833"/>
    </source>
</evidence>
<keyword evidence="6" id="KW-0862">Zinc</keyword>
<dbReference type="RefSeq" id="WP_009575649.1">
    <property type="nucleotide sequence ID" value="NZ_AEIG01000033.1"/>
</dbReference>
<name>F3L1L4_9GAMM</name>
<comment type="catalytic activity">
    <reaction evidence="8">
        <text>adenosine + phosphate = alpha-D-ribose 1-phosphate + adenine</text>
        <dbReference type="Rhea" id="RHEA:27642"/>
        <dbReference type="ChEBI" id="CHEBI:16335"/>
        <dbReference type="ChEBI" id="CHEBI:16708"/>
        <dbReference type="ChEBI" id="CHEBI:43474"/>
        <dbReference type="ChEBI" id="CHEBI:57720"/>
        <dbReference type="EC" id="2.4.2.1"/>
    </reaction>
    <physiologicalReaction direction="left-to-right" evidence="8">
        <dbReference type="Rhea" id="RHEA:27643"/>
    </physiologicalReaction>
</comment>
<dbReference type="CDD" id="cd16833">
    <property type="entry name" value="YfiH"/>
    <property type="match status" value="1"/>
</dbReference>
<sequence>MSLSSLETQFPLAENLPEGVQFWWAGGCVGAELRSFDWSDAGQKGVAELAAELRVETITRMRQVHGNHCTQVHRLGTELADTDACISALSGAFGVMTADCLPVVACASDGTEVGVAHAGWRGLAGGVLTNWVNGFSCEAQALIVWIGPAICYSCFQVGHDVVRAFEHAPMFENIDIRPHIKADSSEMGKYRLDLKQLAVTQLRHLGVEQLVVSELCTMCEPNLHSYRRDASPHRILCGVAKKDLT</sequence>
<protein>
    <recommendedName>
        <fullName evidence="10">Purine nucleoside phosphorylase</fullName>
    </recommendedName>
</protein>
<reference evidence="11 12" key="1">
    <citation type="journal article" date="2011" name="J. Bacteriol.">
        <title>Genome sequence of strain IMCC3088, a proteorhodopsin-containing marine bacterium belonging to the OM60/NOR5 clade.</title>
        <authorList>
            <person name="Jang Y."/>
            <person name="Oh H.M."/>
            <person name="Kang I."/>
            <person name="Lee K."/>
            <person name="Yang S.J."/>
            <person name="Cho J.C."/>
        </authorList>
    </citation>
    <scope>NUCLEOTIDE SEQUENCE [LARGE SCALE GENOMIC DNA]</scope>
    <source>
        <strain evidence="11 12">IMCC3088</strain>
    </source>
</reference>
<evidence type="ECO:0000256" key="3">
    <source>
        <dbReference type="ARBA" id="ARBA00022679"/>
    </source>
</evidence>
<organism evidence="11 12">
    <name type="scientific">Aequoribacter fuscus</name>
    <dbReference type="NCBI Taxonomy" id="2518989"/>
    <lineage>
        <taxon>Bacteria</taxon>
        <taxon>Pseudomonadati</taxon>
        <taxon>Pseudomonadota</taxon>
        <taxon>Gammaproteobacteria</taxon>
        <taxon>Cellvibrionales</taxon>
        <taxon>Halieaceae</taxon>
        <taxon>Aequoribacter</taxon>
    </lineage>
</organism>
<evidence type="ECO:0000256" key="4">
    <source>
        <dbReference type="ARBA" id="ARBA00022723"/>
    </source>
</evidence>
<evidence type="ECO:0000256" key="7">
    <source>
        <dbReference type="ARBA" id="ARBA00047989"/>
    </source>
</evidence>
<evidence type="ECO:0000256" key="10">
    <source>
        <dbReference type="RuleBase" id="RU361274"/>
    </source>
</evidence>
<keyword evidence="12" id="KW-1185">Reference proteome</keyword>
<accession>F3L1L4</accession>
<gene>
    <name evidence="11" type="ORF">IMCC3088_1354</name>
</gene>
<dbReference type="EMBL" id="AEIG01000033">
    <property type="protein sequence ID" value="EGG29810.1"/>
    <property type="molecule type" value="Genomic_DNA"/>
</dbReference>
<dbReference type="GO" id="GO:0016787">
    <property type="term" value="F:hydrolase activity"/>
    <property type="evidence" value="ECO:0007669"/>
    <property type="project" value="UniProtKB-KW"/>
</dbReference>
<dbReference type="AlphaFoldDB" id="F3L1L4"/>
<dbReference type="Pfam" id="PF02578">
    <property type="entry name" value="Cu-oxidase_4"/>
    <property type="match status" value="1"/>
</dbReference>
<keyword evidence="3" id="KW-0808">Transferase</keyword>
<dbReference type="InterPro" id="IPR038371">
    <property type="entry name" value="Cu_polyphenol_OxRdtase_sf"/>
</dbReference>
<dbReference type="GO" id="GO:0017061">
    <property type="term" value="F:S-methyl-5-thioadenosine phosphorylase activity"/>
    <property type="evidence" value="ECO:0007669"/>
    <property type="project" value="UniProtKB-EC"/>
</dbReference>
<comment type="catalytic activity">
    <reaction evidence="1">
        <text>inosine + phosphate = alpha-D-ribose 1-phosphate + hypoxanthine</text>
        <dbReference type="Rhea" id="RHEA:27646"/>
        <dbReference type="ChEBI" id="CHEBI:17368"/>
        <dbReference type="ChEBI" id="CHEBI:17596"/>
        <dbReference type="ChEBI" id="CHEBI:43474"/>
        <dbReference type="ChEBI" id="CHEBI:57720"/>
        <dbReference type="EC" id="2.4.2.1"/>
    </reaction>
    <physiologicalReaction direction="left-to-right" evidence="1">
        <dbReference type="Rhea" id="RHEA:27647"/>
    </physiologicalReaction>
</comment>
<dbReference type="PANTHER" id="PTHR30616">
    <property type="entry name" value="UNCHARACTERIZED PROTEIN YFIH"/>
    <property type="match status" value="1"/>
</dbReference>
<keyword evidence="5" id="KW-0378">Hydrolase</keyword>
<comment type="catalytic activity">
    <reaction evidence="9">
        <text>S-methyl-5'-thioadenosine + phosphate = 5-(methylsulfanyl)-alpha-D-ribose 1-phosphate + adenine</text>
        <dbReference type="Rhea" id="RHEA:11852"/>
        <dbReference type="ChEBI" id="CHEBI:16708"/>
        <dbReference type="ChEBI" id="CHEBI:17509"/>
        <dbReference type="ChEBI" id="CHEBI:43474"/>
        <dbReference type="ChEBI" id="CHEBI:58533"/>
        <dbReference type="EC" id="2.4.2.28"/>
    </reaction>
    <physiologicalReaction direction="left-to-right" evidence="9">
        <dbReference type="Rhea" id="RHEA:11853"/>
    </physiologicalReaction>
</comment>
<evidence type="ECO:0000256" key="2">
    <source>
        <dbReference type="ARBA" id="ARBA00007353"/>
    </source>
</evidence>
<comment type="caution">
    <text evidence="11">The sequence shown here is derived from an EMBL/GenBank/DDBJ whole genome shotgun (WGS) entry which is preliminary data.</text>
</comment>
<proteinExistence type="inferred from homology"/>
<dbReference type="Gene3D" id="3.60.140.10">
    <property type="entry name" value="CNF1/YfiH-like putative cysteine hydrolases"/>
    <property type="match status" value="1"/>
</dbReference>
<evidence type="ECO:0000256" key="9">
    <source>
        <dbReference type="ARBA" id="ARBA00049893"/>
    </source>
</evidence>
<dbReference type="SUPFAM" id="SSF64438">
    <property type="entry name" value="CNF1/YfiH-like putative cysteine hydrolases"/>
    <property type="match status" value="1"/>
</dbReference>
<comment type="catalytic activity">
    <reaction evidence="7">
        <text>adenosine + H2O + H(+) = inosine + NH4(+)</text>
        <dbReference type="Rhea" id="RHEA:24408"/>
        <dbReference type="ChEBI" id="CHEBI:15377"/>
        <dbReference type="ChEBI" id="CHEBI:15378"/>
        <dbReference type="ChEBI" id="CHEBI:16335"/>
        <dbReference type="ChEBI" id="CHEBI:17596"/>
        <dbReference type="ChEBI" id="CHEBI:28938"/>
        <dbReference type="EC" id="3.5.4.4"/>
    </reaction>
    <physiologicalReaction direction="left-to-right" evidence="7">
        <dbReference type="Rhea" id="RHEA:24409"/>
    </physiologicalReaction>
</comment>
<dbReference type="Proteomes" id="UP000005615">
    <property type="component" value="Unassembled WGS sequence"/>
</dbReference>
<dbReference type="OrthoDB" id="4279at2"/>